<organism evidence="1 2">
    <name type="scientific">Spirosoma arboris</name>
    <dbReference type="NCBI Taxonomy" id="2682092"/>
    <lineage>
        <taxon>Bacteria</taxon>
        <taxon>Pseudomonadati</taxon>
        <taxon>Bacteroidota</taxon>
        <taxon>Cytophagia</taxon>
        <taxon>Cytophagales</taxon>
        <taxon>Cytophagaceae</taxon>
        <taxon>Spirosoma</taxon>
    </lineage>
</organism>
<reference evidence="1 2" key="1">
    <citation type="submission" date="2019-12" db="EMBL/GenBank/DDBJ databases">
        <title>Spirosoma sp. HMF4905 genome sequencing and assembly.</title>
        <authorList>
            <person name="Kang H."/>
            <person name="Cha I."/>
            <person name="Kim H."/>
            <person name="Joh K."/>
        </authorList>
    </citation>
    <scope>NUCLEOTIDE SEQUENCE [LARGE SCALE GENOMIC DNA]</scope>
    <source>
        <strain evidence="1 2">HMF4905</strain>
    </source>
</reference>
<gene>
    <name evidence="1" type="ORF">GO755_39760</name>
</gene>
<evidence type="ECO:0000313" key="2">
    <source>
        <dbReference type="Proteomes" id="UP000436006"/>
    </source>
</evidence>
<keyword evidence="2" id="KW-1185">Reference proteome</keyword>
<protein>
    <submittedName>
        <fullName evidence="1">Uncharacterized protein</fullName>
    </submittedName>
</protein>
<comment type="caution">
    <text evidence="1">The sequence shown here is derived from an EMBL/GenBank/DDBJ whole genome shotgun (WGS) entry which is preliminary data.</text>
</comment>
<accession>A0A7K1SQY1</accession>
<evidence type="ECO:0000313" key="1">
    <source>
        <dbReference type="EMBL" id="MVM36214.1"/>
    </source>
</evidence>
<name>A0A7K1SQY1_9BACT</name>
<dbReference type="Proteomes" id="UP000436006">
    <property type="component" value="Unassembled WGS sequence"/>
</dbReference>
<proteinExistence type="predicted"/>
<dbReference type="EMBL" id="WPIN01000033">
    <property type="protein sequence ID" value="MVM36214.1"/>
    <property type="molecule type" value="Genomic_DNA"/>
</dbReference>
<sequence length="82" mass="9588">MGYDLLTSTHLDCTDPNHHRWYRLHGWADLPFSNNSVREDMSKLRQSSPGSHRPIWLNEVLYEQSLSVHLLRKTVLSTRTKG</sequence>
<dbReference type="AlphaFoldDB" id="A0A7K1SQY1"/>